<dbReference type="InterPro" id="IPR036483">
    <property type="entry name" value="PWI_dom_sf"/>
</dbReference>
<evidence type="ECO:0000256" key="3">
    <source>
        <dbReference type="SAM" id="MobiDB-lite"/>
    </source>
</evidence>
<evidence type="ECO:0000256" key="1">
    <source>
        <dbReference type="ARBA" id="ARBA00022664"/>
    </source>
</evidence>
<feature type="domain" description="PWI" evidence="4">
    <location>
        <begin position="27"/>
        <end position="125"/>
    </location>
</feature>
<feature type="region of interest" description="Disordered" evidence="3">
    <location>
        <begin position="625"/>
        <end position="713"/>
    </location>
</feature>
<evidence type="ECO:0000256" key="2">
    <source>
        <dbReference type="SAM" id="Coils"/>
    </source>
</evidence>
<organism evidence="5 6">
    <name type="scientific">Sphagnum jensenii</name>
    <dbReference type="NCBI Taxonomy" id="128206"/>
    <lineage>
        <taxon>Eukaryota</taxon>
        <taxon>Viridiplantae</taxon>
        <taxon>Streptophyta</taxon>
        <taxon>Embryophyta</taxon>
        <taxon>Bryophyta</taxon>
        <taxon>Sphagnophytina</taxon>
        <taxon>Sphagnopsida</taxon>
        <taxon>Sphagnales</taxon>
        <taxon>Sphagnaceae</taxon>
        <taxon>Sphagnum</taxon>
    </lineage>
</organism>
<dbReference type="Gene3D" id="1.20.1390.10">
    <property type="entry name" value="PWI domain"/>
    <property type="match status" value="1"/>
</dbReference>
<accession>A0ABP0WCL7</accession>
<evidence type="ECO:0000259" key="4">
    <source>
        <dbReference type="PROSITE" id="PS51025"/>
    </source>
</evidence>
<feature type="compositionally biased region" description="Basic residues" evidence="3">
    <location>
        <begin position="297"/>
        <end position="306"/>
    </location>
</feature>
<feature type="compositionally biased region" description="Basic and acidic residues" evidence="3">
    <location>
        <begin position="481"/>
        <end position="492"/>
    </location>
</feature>
<feature type="region of interest" description="Disordered" evidence="3">
    <location>
        <begin position="175"/>
        <end position="209"/>
    </location>
</feature>
<keyword evidence="2" id="KW-0175">Coiled coil</keyword>
<feature type="compositionally biased region" description="Basic residues" evidence="3">
    <location>
        <begin position="362"/>
        <end position="375"/>
    </location>
</feature>
<protein>
    <recommendedName>
        <fullName evidence="4">PWI domain-containing protein</fullName>
    </recommendedName>
</protein>
<name>A0ABP0WCL7_9BRYO</name>
<dbReference type="InterPro" id="IPR052225">
    <property type="entry name" value="Ser/Arg_repetitive_matrix"/>
</dbReference>
<dbReference type="PANTHER" id="PTHR23148:SF0">
    <property type="entry name" value="SERINE_ARGININE REPETITIVE MATRIX PROTEIN 1"/>
    <property type="match status" value="1"/>
</dbReference>
<feature type="region of interest" description="Disordered" evidence="3">
    <location>
        <begin position="280"/>
        <end position="598"/>
    </location>
</feature>
<keyword evidence="1" id="KW-0507">mRNA processing</keyword>
<evidence type="ECO:0000313" key="5">
    <source>
        <dbReference type="EMBL" id="CAK9264545.1"/>
    </source>
</evidence>
<evidence type="ECO:0000313" key="6">
    <source>
        <dbReference type="Proteomes" id="UP001497444"/>
    </source>
</evidence>
<reference evidence="5" key="1">
    <citation type="submission" date="2024-02" db="EMBL/GenBank/DDBJ databases">
        <authorList>
            <consortium name="ELIXIR-Norway"/>
            <consortium name="Elixir Norway"/>
        </authorList>
    </citation>
    <scope>NUCLEOTIDE SEQUENCE</scope>
</reference>
<feature type="compositionally biased region" description="Basic and acidic residues" evidence="3">
    <location>
        <begin position="499"/>
        <end position="508"/>
    </location>
</feature>
<dbReference type="Proteomes" id="UP001497444">
    <property type="component" value="Chromosome 16"/>
</dbReference>
<feature type="compositionally biased region" description="Basic residues" evidence="3">
    <location>
        <begin position="421"/>
        <end position="444"/>
    </location>
</feature>
<dbReference type="SMART" id="SM00311">
    <property type="entry name" value="PWI"/>
    <property type="match status" value="1"/>
</dbReference>
<feature type="coiled-coil region" evidence="2">
    <location>
        <begin position="125"/>
        <end position="157"/>
    </location>
</feature>
<feature type="compositionally biased region" description="Basic and acidic residues" evidence="3">
    <location>
        <begin position="580"/>
        <end position="594"/>
    </location>
</feature>
<dbReference type="SUPFAM" id="SSF101233">
    <property type="entry name" value="PWI domain"/>
    <property type="match status" value="1"/>
</dbReference>
<gene>
    <name evidence="5" type="ORF">CSSPJE1EN1_LOCUS10023</name>
</gene>
<keyword evidence="6" id="KW-1185">Reference proteome</keyword>
<feature type="compositionally biased region" description="Basic residues" evidence="3">
    <location>
        <begin position="662"/>
        <end position="676"/>
    </location>
</feature>
<feature type="compositionally biased region" description="Basic and acidic residues" evidence="3">
    <location>
        <begin position="645"/>
        <end position="661"/>
    </location>
</feature>
<proteinExistence type="predicted"/>
<sequence>MSGGFFRGTSADQDTRFSNKMKKLLKSQKFAPELDVLVDMTKVKVDVIRPWIATRVTELLGFEDEVLINFIYGMLDGKEVDGKHVQIQLTGFMEKNTGRFMKELWILLTSAQKNLSGIPQEFLDVKAEEQRLKKAENDRIVFELQRKREQEKEAEQERLRELASSNSASEIIQELEKGAGGGKKSPTDDIDMKSSEIRKAGHNSGRGSRYKTSLCSSRELLLNPDHWMFRCHVMINNFGLNLFVHHLCTLCNHFCALRRFLECSLVPLCYLLGYRENDKRSYRARSRSPNRSWSRSPVRRRHHSRNRSQSPRRSARSRSPDRHGRLPRAPHSPVRRHHSPNYSRSPVGRRRYHTPDYSRSPVGRRRSPKAHRLSPRFRPASRSPRPQRSPSSPQPRRSPSSPRPRRSPTPPRPRRFPSSPRPRRSPSSPRHHRSPSSARRRRSPSHSPSPPRQDFHSRGSHRRERSSSREQQTHQNGTTLSKERSPSRDHQAHQNGTNLHKEQDHQGLERAVQGGKAERNVPLSSSRPGVDIPLTMLPSANRRSASYLAGEKRPYSDLEEQVELDKGRKERIVRRNRSPLQERNKSEHSSDIERVQSPVGMISYEDSIPKLETVSMKASLQENKDAFVARSHHAGSLSPKVSGKATDEKMRRKEEKRLRKEEHRRRREEKHKRRAEKHAAKAASAMVTDVEEVDRQLQSPNVFIPSDEERTENEQKLLEDALRRKALESLRAKRAISQ</sequence>
<dbReference type="PROSITE" id="PS51025">
    <property type="entry name" value="PWI"/>
    <property type="match status" value="1"/>
</dbReference>
<feature type="compositionally biased region" description="Basic and acidic residues" evidence="3">
    <location>
        <begin position="185"/>
        <end position="199"/>
    </location>
</feature>
<feature type="compositionally biased region" description="Basic residues" evidence="3">
    <location>
        <begin position="325"/>
        <end position="339"/>
    </location>
</feature>
<dbReference type="PANTHER" id="PTHR23148">
    <property type="entry name" value="SERINE/ARGININE REGULATED NUCLEAR MATRIX PROTEIN"/>
    <property type="match status" value="1"/>
</dbReference>
<dbReference type="EMBL" id="OZ020111">
    <property type="protein sequence ID" value="CAK9264545.1"/>
    <property type="molecule type" value="Genomic_DNA"/>
</dbReference>
<feature type="compositionally biased region" description="Low complexity" evidence="3">
    <location>
        <begin position="376"/>
        <end position="400"/>
    </location>
</feature>
<dbReference type="Pfam" id="PF01480">
    <property type="entry name" value="PWI"/>
    <property type="match status" value="1"/>
</dbReference>
<dbReference type="InterPro" id="IPR002483">
    <property type="entry name" value="PWI_dom"/>
</dbReference>